<evidence type="ECO:0000313" key="3">
    <source>
        <dbReference type="Proteomes" id="UP001162483"/>
    </source>
</evidence>
<dbReference type="InterPro" id="IPR002492">
    <property type="entry name" value="Transposase_Tc1-like"/>
</dbReference>
<reference evidence="2" key="1">
    <citation type="submission" date="2023-05" db="EMBL/GenBank/DDBJ databases">
        <authorList>
            <person name="Stuckert A."/>
        </authorList>
    </citation>
    <scope>NUCLEOTIDE SEQUENCE</scope>
</reference>
<proteinExistence type="predicted"/>
<sequence length="80" mass="9277">MRRVEENRHANLLQLAKEVERQTGVTVSSDTIQRTLKRNGMHGCRPQRKPLLKLMHKKACLEFTRAHDEKGRLLGLCTLE</sequence>
<dbReference type="Pfam" id="PF01498">
    <property type="entry name" value="HTH_Tnp_Tc3_2"/>
    <property type="match status" value="1"/>
</dbReference>
<gene>
    <name evidence="2" type="ORF">SPARVUS_LOCUS12704480</name>
</gene>
<evidence type="ECO:0000313" key="2">
    <source>
        <dbReference type="EMBL" id="CAI9600123.1"/>
    </source>
</evidence>
<comment type="caution">
    <text evidence="2">The sequence shown here is derived from an EMBL/GenBank/DDBJ whole genome shotgun (WGS) entry which is preliminary data.</text>
</comment>
<protein>
    <recommendedName>
        <fullName evidence="1">Transposase Tc1-like domain-containing protein</fullName>
    </recommendedName>
</protein>
<name>A0ABN9FXV0_9NEOB</name>
<dbReference type="Proteomes" id="UP001162483">
    <property type="component" value="Unassembled WGS sequence"/>
</dbReference>
<feature type="domain" description="Transposase Tc1-like" evidence="1">
    <location>
        <begin position="1"/>
        <end position="67"/>
    </location>
</feature>
<evidence type="ECO:0000259" key="1">
    <source>
        <dbReference type="Pfam" id="PF01498"/>
    </source>
</evidence>
<keyword evidence="3" id="KW-1185">Reference proteome</keyword>
<organism evidence="2 3">
    <name type="scientific">Staurois parvus</name>
    <dbReference type="NCBI Taxonomy" id="386267"/>
    <lineage>
        <taxon>Eukaryota</taxon>
        <taxon>Metazoa</taxon>
        <taxon>Chordata</taxon>
        <taxon>Craniata</taxon>
        <taxon>Vertebrata</taxon>
        <taxon>Euteleostomi</taxon>
        <taxon>Amphibia</taxon>
        <taxon>Batrachia</taxon>
        <taxon>Anura</taxon>
        <taxon>Neobatrachia</taxon>
        <taxon>Ranoidea</taxon>
        <taxon>Ranidae</taxon>
        <taxon>Staurois</taxon>
    </lineage>
</organism>
<accession>A0ABN9FXV0</accession>
<dbReference type="EMBL" id="CATNWA010017393">
    <property type="protein sequence ID" value="CAI9600123.1"/>
    <property type="molecule type" value="Genomic_DNA"/>
</dbReference>